<accession>A0A7J6X789</accession>
<dbReference type="OrthoDB" id="10261556at2759"/>
<dbReference type="GO" id="GO:0004386">
    <property type="term" value="F:helicase activity"/>
    <property type="evidence" value="ECO:0007669"/>
    <property type="project" value="UniProtKB-KW"/>
</dbReference>
<evidence type="ECO:0000313" key="2">
    <source>
        <dbReference type="EMBL" id="KAF5205641.1"/>
    </source>
</evidence>
<protein>
    <submittedName>
        <fullName evidence="2">DNA helicase, ATP-dependent</fullName>
    </submittedName>
</protein>
<keyword evidence="3" id="KW-1185">Reference proteome</keyword>
<keyword evidence="2" id="KW-0067">ATP-binding</keyword>
<name>A0A7J6X789_THATH</name>
<dbReference type="InterPro" id="IPR010997">
    <property type="entry name" value="HRDC-like_sf"/>
</dbReference>
<sequence>MVDAEGHRNSSGKIEGDLKHFASLESEGLSEADVRLYHMLLEMRSKLARTTKIAPYAICEAQTIKKIAIARPSTKAKLSNIDGVNQNFLGRAASIKEGTVFGYILDAAQDGYEINWKRFFEEIGMTQLIFLNIQGAILKVGSRERLKPIKEELPEQVSYSHIKAFLTLQGLGLSSEVFLGPQPLKTEARSETSEPSLGHDCIDLFERNHESNVGETSLNDEKDTPCPDIVPNPRCVISTKQPRTNDGKTSPRKFCRLDVMEEDIVVLQVTKESVLELLRIREGVSLVDIVDHFKGSDEKFVVEFEGEFTIYKKNELYRVL</sequence>
<dbReference type="InterPro" id="IPR044876">
    <property type="entry name" value="HRDC_dom_sf"/>
</dbReference>
<dbReference type="Pfam" id="PF00570">
    <property type="entry name" value="HRDC"/>
    <property type="match status" value="1"/>
</dbReference>
<feature type="domain" description="HRDC" evidence="1">
    <location>
        <begin position="30"/>
        <end position="114"/>
    </location>
</feature>
<dbReference type="InterPro" id="IPR002121">
    <property type="entry name" value="HRDC_dom"/>
</dbReference>
<organism evidence="2 3">
    <name type="scientific">Thalictrum thalictroides</name>
    <name type="common">Rue-anemone</name>
    <name type="synonym">Anemone thalictroides</name>
    <dbReference type="NCBI Taxonomy" id="46969"/>
    <lineage>
        <taxon>Eukaryota</taxon>
        <taxon>Viridiplantae</taxon>
        <taxon>Streptophyta</taxon>
        <taxon>Embryophyta</taxon>
        <taxon>Tracheophyta</taxon>
        <taxon>Spermatophyta</taxon>
        <taxon>Magnoliopsida</taxon>
        <taxon>Ranunculales</taxon>
        <taxon>Ranunculaceae</taxon>
        <taxon>Thalictroideae</taxon>
        <taxon>Thalictrum</taxon>
    </lineage>
</organism>
<dbReference type="AlphaFoldDB" id="A0A7J6X789"/>
<reference evidence="2 3" key="1">
    <citation type="submission" date="2020-06" db="EMBL/GenBank/DDBJ databases">
        <title>Transcriptomic and genomic resources for Thalictrum thalictroides and T. hernandezii: Facilitating candidate gene discovery in an emerging model plant lineage.</title>
        <authorList>
            <person name="Arias T."/>
            <person name="Riano-Pachon D.M."/>
            <person name="Di Stilio V.S."/>
        </authorList>
    </citation>
    <scope>NUCLEOTIDE SEQUENCE [LARGE SCALE GENOMIC DNA]</scope>
    <source>
        <strain evidence="3">cv. WT478/WT964</strain>
        <tissue evidence="2">Leaves</tissue>
    </source>
</reference>
<dbReference type="EMBL" id="JABWDY010003815">
    <property type="protein sequence ID" value="KAF5205641.1"/>
    <property type="molecule type" value="Genomic_DNA"/>
</dbReference>
<evidence type="ECO:0000259" key="1">
    <source>
        <dbReference type="PROSITE" id="PS50967"/>
    </source>
</evidence>
<keyword evidence="2" id="KW-0378">Hydrolase</keyword>
<dbReference type="PROSITE" id="PS50967">
    <property type="entry name" value="HRDC"/>
    <property type="match status" value="1"/>
</dbReference>
<dbReference type="Gene3D" id="1.10.150.80">
    <property type="entry name" value="HRDC domain"/>
    <property type="match status" value="1"/>
</dbReference>
<dbReference type="SUPFAM" id="SSF47819">
    <property type="entry name" value="HRDC-like"/>
    <property type="match status" value="1"/>
</dbReference>
<dbReference type="Proteomes" id="UP000554482">
    <property type="component" value="Unassembled WGS sequence"/>
</dbReference>
<keyword evidence="2" id="KW-0347">Helicase</keyword>
<proteinExistence type="predicted"/>
<comment type="caution">
    <text evidence="2">The sequence shown here is derived from an EMBL/GenBank/DDBJ whole genome shotgun (WGS) entry which is preliminary data.</text>
</comment>
<dbReference type="Pfam" id="PF14493">
    <property type="entry name" value="HTH_40"/>
    <property type="match status" value="1"/>
</dbReference>
<dbReference type="GO" id="GO:0003676">
    <property type="term" value="F:nucleic acid binding"/>
    <property type="evidence" value="ECO:0007669"/>
    <property type="project" value="InterPro"/>
</dbReference>
<evidence type="ECO:0000313" key="3">
    <source>
        <dbReference type="Proteomes" id="UP000554482"/>
    </source>
</evidence>
<gene>
    <name evidence="2" type="ORF">FRX31_004773</name>
</gene>
<keyword evidence="2" id="KW-0547">Nucleotide-binding</keyword>
<dbReference type="GO" id="GO:0000166">
    <property type="term" value="F:nucleotide binding"/>
    <property type="evidence" value="ECO:0007669"/>
    <property type="project" value="InterPro"/>
</dbReference>
<dbReference type="InterPro" id="IPR029491">
    <property type="entry name" value="Helicase_HTH"/>
</dbReference>